<dbReference type="GO" id="GO:0005615">
    <property type="term" value="C:extracellular space"/>
    <property type="evidence" value="ECO:0000318"/>
    <property type="project" value="GO_Central"/>
</dbReference>
<keyword evidence="3" id="KW-1015">Disulfide bond</keyword>
<evidence type="ECO:0000313" key="7">
    <source>
        <dbReference type="Proteomes" id="UP000008227"/>
    </source>
</evidence>
<dbReference type="Bgee" id="ENSSSCG00000036577">
    <property type="expression patterns" value="Expressed in pituitary gland and 26 other cell types or tissues"/>
</dbReference>
<dbReference type="CDD" id="cd00190">
    <property type="entry name" value="Tryp_SPc"/>
    <property type="match status" value="1"/>
</dbReference>
<reference evidence="6" key="2">
    <citation type="journal article" date="2020" name="Gigascience">
        <title>An improved pig reference genome sequence to enable pig genetics and genomics research.</title>
        <authorList>
            <person name="Warr A."/>
            <person name="Affara N."/>
            <person name="Aken B."/>
            <person name="Beiki H."/>
            <person name="Bickhart D.M."/>
            <person name="Billis K."/>
            <person name="Chow W."/>
            <person name="Eory L."/>
            <person name="Finlayson H.A."/>
            <person name="Flicek P."/>
            <person name="Giron C.G."/>
            <person name="Griffin D.K."/>
            <person name="Hall R."/>
            <person name="Hannum G."/>
            <person name="Hourlier T."/>
            <person name="Howe K."/>
            <person name="Hume D.A."/>
            <person name="Izuogu O."/>
            <person name="Kim K."/>
            <person name="Koren S."/>
            <person name="Liu H."/>
            <person name="Manchanda N."/>
            <person name="Martin F.J."/>
            <person name="Nonneman D.J."/>
            <person name="O'Connor R.E."/>
            <person name="Phillippy A.M."/>
            <person name="Rohrer G.A."/>
            <person name="Rosen B.D."/>
            <person name="Rund L.A."/>
            <person name="Sargent C.A."/>
            <person name="Schook L.B."/>
            <person name="Schroeder S.G."/>
            <person name="Schwartz A.S."/>
            <person name="Skinner B.M."/>
            <person name="Talbot R."/>
            <person name="Tseng E."/>
            <person name="Tuggle C.K."/>
            <person name="Watson M."/>
            <person name="Smith T.P.L."/>
            <person name="Archibald A.L."/>
        </authorList>
    </citation>
    <scope>NUCLEOTIDE SEQUENCE [LARGE SCALE GENOMIC DNA]</scope>
    <source>
        <strain evidence="6">Duroc</strain>
    </source>
</reference>
<dbReference type="GO" id="GO:0051604">
    <property type="term" value="P:protein maturation"/>
    <property type="evidence" value="ECO:0000318"/>
    <property type="project" value="GO_Central"/>
</dbReference>
<dbReference type="GO" id="GO:0006508">
    <property type="term" value="P:proteolysis"/>
    <property type="evidence" value="ECO:0007669"/>
    <property type="project" value="UniProtKB-KW"/>
</dbReference>
<dbReference type="PANTHER" id="PTHR24271:SF23">
    <property type="entry name" value="CHYMASE 2, MAST CELL-RELATED"/>
    <property type="match status" value="1"/>
</dbReference>
<dbReference type="PROSITE" id="PS50240">
    <property type="entry name" value="TRYPSIN_DOM"/>
    <property type="match status" value="1"/>
</dbReference>
<evidence type="ECO:0000259" key="5">
    <source>
        <dbReference type="PROSITE" id="PS50240"/>
    </source>
</evidence>
<dbReference type="InParanoid" id="A0A287AEX0"/>
<proteinExistence type="predicted"/>
<accession>A0A287AEX0</accession>
<feature type="domain" description="Peptidase S1" evidence="5">
    <location>
        <begin position="17"/>
        <end position="232"/>
    </location>
</feature>
<dbReference type="ExpressionAtlas" id="A0A287AEX0">
    <property type="expression patterns" value="baseline"/>
</dbReference>
<evidence type="ECO:0000256" key="3">
    <source>
        <dbReference type="ARBA" id="ARBA00023157"/>
    </source>
</evidence>
<evidence type="ECO:0000256" key="1">
    <source>
        <dbReference type="ARBA" id="ARBA00022670"/>
    </source>
</evidence>
<keyword evidence="4" id="KW-0732">Signal</keyword>
<dbReference type="InterPro" id="IPR001254">
    <property type="entry name" value="Trypsin_dom"/>
</dbReference>
<dbReference type="InterPro" id="IPR043504">
    <property type="entry name" value="Peptidase_S1_PA_chymotrypsin"/>
</dbReference>
<dbReference type="PRINTS" id="PR00722">
    <property type="entry name" value="CHYMOTRYPSIN"/>
</dbReference>
<reference evidence="7" key="1">
    <citation type="submission" date="2009-11" db="EMBL/GenBank/DDBJ databases">
        <authorList>
            <consortium name="Porcine genome sequencing project"/>
        </authorList>
    </citation>
    <scope>NUCLEOTIDE SEQUENCE [LARGE SCALE GENOMIC DNA]</scope>
    <source>
        <strain evidence="7">Duroc</strain>
    </source>
</reference>
<feature type="chain" id="PRO_5036473787" description="Peptidase S1 domain-containing protein" evidence="4">
    <location>
        <begin position="16"/>
        <end position="294"/>
    </location>
</feature>
<feature type="signal peptide" evidence="4">
    <location>
        <begin position="1"/>
        <end position="15"/>
    </location>
</feature>
<dbReference type="InterPro" id="IPR009003">
    <property type="entry name" value="Peptidase_S1_PA"/>
</dbReference>
<dbReference type="PROSITE" id="PS00134">
    <property type="entry name" value="TRYPSIN_HIS"/>
    <property type="match status" value="1"/>
</dbReference>
<keyword evidence="1" id="KW-0645">Protease</keyword>
<dbReference type="SUPFAM" id="SSF50494">
    <property type="entry name" value="Trypsin-like serine proteases"/>
    <property type="match status" value="1"/>
</dbReference>
<dbReference type="GeneTree" id="ENSGT01030000234551"/>
<dbReference type="InterPro" id="IPR018114">
    <property type="entry name" value="TRYPSIN_HIS"/>
</dbReference>
<dbReference type="InterPro" id="IPR001314">
    <property type="entry name" value="Peptidase_S1A"/>
</dbReference>
<reference evidence="6" key="3">
    <citation type="submission" date="2025-08" db="UniProtKB">
        <authorList>
            <consortium name="Ensembl"/>
        </authorList>
    </citation>
    <scope>IDENTIFICATION</scope>
</reference>
<protein>
    <recommendedName>
        <fullName evidence="5">Peptidase S1 domain-containing protein</fullName>
    </recommendedName>
</protein>
<dbReference type="SMART" id="SM00020">
    <property type="entry name" value="Tryp_SPc"/>
    <property type="match status" value="1"/>
</dbReference>
<dbReference type="GO" id="GO:0004252">
    <property type="term" value="F:serine-type endopeptidase activity"/>
    <property type="evidence" value="ECO:0000318"/>
    <property type="project" value="GO_Central"/>
</dbReference>
<dbReference type="AlphaFoldDB" id="A0A287AEX0"/>
<dbReference type="Proteomes" id="UP000008227">
    <property type="component" value="Chromosome 7"/>
</dbReference>
<evidence type="ECO:0000313" key="6">
    <source>
        <dbReference type="Ensembl" id="ENSSSCP00000042428.3"/>
    </source>
</evidence>
<keyword evidence="7" id="KW-1185">Reference proteome</keyword>
<dbReference type="Ensembl" id="ENSSSCT00000038309.3">
    <property type="protein sequence ID" value="ENSSSCP00000042428.3"/>
    <property type="gene ID" value="ENSSSCG00000036577.3"/>
</dbReference>
<dbReference type="Pfam" id="PF00089">
    <property type="entry name" value="Trypsin"/>
    <property type="match status" value="1"/>
</dbReference>
<name>A0A287AEX0_PIG</name>
<evidence type="ECO:0000256" key="4">
    <source>
        <dbReference type="SAM" id="SignalP"/>
    </source>
</evidence>
<reference evidence="6" key="4">
    <citation type="submission" date="2025-09" db="UniProtKB">
        <authorList>
            <consortium name="Ensembl"/>
        </authorList>
    </citation>
    <scope>IDENTIFICATION</scope>
</reference>
<dbReference type="Gene3D" id="2.40.10.10">
    <property type="entry name" value="Trypsin-like serine proteases"/>
    <property type="match status" value="2"/>
</dbReference>
<sequence>MQALHLLLHLGFSVSEIISGIKTKPHSHPYMTHLEIITDKGYVANCGGFLISQEFVLTAAHCKGRVIHDKGGILLPKESTWQKLDVKEQIIHPEYSFSTSLNDIMLLKLPYLPHPLHSPCLRPSTFILPGRMCRVAGCGGTTVKLRLMDDKSCNHFLFYSRNLHICVDNPRKRSSGNSGGPLLCAGVAQGIVSYGHTDAKPPGIVTRIFPYPGQPEGESQSQSPPWVAPGFHRSLTLPEPRKALRGTQSPAGCIPANFNKDATSSVGVRLFSLPQSWSALQGGVQMLLSSLNED</sequence>
<evidence type="ECO:0000256" key="2">
    <source>
        <dbReference type="ARBA" id="ARBA00022801"/>
    </source>
</evidence>
<keyword evidence="2" id="KW-0378">Hydrolase</keyword>
<dbReference type="PANTHER" id="PTHR24271">
    <property type="entry name" value="KALLIKREIN-RELATED"/>
    <property type="match status" value="1"/>
</dbReference>
<organism evidence="6 7">
    <name type="scientific">Sus scrofa</name>
    <name type="common">Pig</name>
    <dbReference type="NCBI Taxonomy" id="9823"/>
    <lineage>
        <taxon>Eukaryota</taxon>
        <taxon>Metazoa</taxon>
        <taxon>Chordata</taxon>
        <taxon>Craniata</taxon>
        <taxon>Vertebrata</taxon>
        <taxon>Euteleostomi</taxon>
        <taxon>Mammalia</taxon>
        <taxon>Eutheria</taxon>
        <taxon>Laurasiatheria</taxon>
        <taxon>Artiodactyla</taxon>
        <taxon>Suina</taxon>
        <taxon>Suidae</taxon>
        <taxon>Sus</taxon>
    </lineage>
</organism>